<protein>
    <submittedName>
        <fullName evidence="1">Uncharacterized protein</fullName>
    </submittedName>
</protein>
<accession>A0A2I2MHS9</accession>
<evidence type="ECO:0000313" key="1">
    <source>
        <dbReference type="EMBL" id="SOU93257.1"/>
    </source>
</evidence>
<name>A0A2I2MHS9_9BACT</name>
<reference evidence="1" key="1">
    <citation type="submission" date="2017-12" db="EMBL/GenBank/DDBJ databases">
        <authorList>
            <consortium name="SysMetEx"/>
        </authorList>
    </citation>
    <scope>NUCLEOTIDE SEQUENCE</scope>
    <source>
        <strain evidence="1">Pb_238</strain>
    </source>
</reference>
<dbReference type="EMBL" id="LT966316">
    <property type="protein sequence ID" value="SOU93257.1"/>
    <property type="molecule type" value="Genomic_DNA"/>
</dbReference>
<dbReference type="AlphaFoldDB" id="A0A2I2MHS9"/>
<proteinExistence type="predicted"/>
<gene>
    <name evidence="1" type="ORF">LFTS_01905</name>
</gene>
<organism evidence="1">
    <name type="scientific">Leptospirillum ferriphilum</name>
    <dbReference type="NCBI Taxonomy" id="178606"/>
    <lineage>
        <taxon>Bacteria</taxon>
        <taxon>Pseudomonadati</taxon>
        <taxon>Nitrospirota</taxon>
        <taxon>Nitrospiria</taxon>
        <taxon>Nitrospirales</taxon>
        <taxon>Nitrospiraceae</taxon>
        <taxon>Leptospirillum</taxon>
    </lineage>
</organism>
<sequence>MVGMVFSGPLPAARSRARFSGLSGGRFSADRFMPCPGGFSGSFPESAGSAGRWFPGTFFSWIFLLRESAGVSRVPVVLPPERGGGALVFPGVSGRTGSVLPHVFSVARTIIGKSGIPFILLPGRREKPMVIPGALGRTGSVLPRVFSVARTIIGKSGIPFILLPGRREGPMVIPGALGRTGSVLPPIFSVARTIIGRPGIPVVLSPDGRSGKMFFSRLFGKRLPVFPKEGIFPSGLPSSGCPVIRAAAGTGLSSVRHVPGMRAPIFLKRRTTRLLFLIGTVRRPIVKKHLRVRSGTTTGSGVGTGTVPLSGLPRKMILLLISIDRSRKGSVWESGPGPNRTSPEIRGRGCRKIGFSGRPLRRRNRFLPFPSRS</sequence>